<keyword evidence="3" id="KW-0328">Glycosyltransferase</keyword>
<name>A0A6V8MW06_9BACT</name>
<dbReference type="InterPro" id="IPR001173">
    <property type="entry name" value="Glyco_trans_2-like"/>
</dbReference>
<dbReference type="InterPro" id="IPR029044">
    <property type="entry name" value="Nucleotide-diphossugar_trans"/>
</dbReference>
<dbReference type="EC" id="2.4.-.-" evidence="3"/>
<gene>
    <name evidence="2" type="ORF">GMPD_22850</name>
    <name evidence="3" type="ORF">M1B72_13065</name>
</gene>
<sequence>MTLSVLMITYNQERYVAQALDSILMQQVDFPYEIVIGDDCSTDGTRSILELYQRRFPDLIRLLPPEKNLGPVRNLLRVFAACRGQFVAMLEGDDYWTCPEKLQEQVDFLRRNHQFVICFTNSLVVDEEGATIRPSRLEADRSRNLSQADIINGLVPPTNTVVFRNGLVRSFPRSFYRCVNGDSLLFSVLTEYGDAAFIDRHTAAYRSHAGGIWSYKPEAYQKLNTLLTRQALLHRFGTRYRAVLLPEIQWSYRELMELYKDEKKVGKFAGTFSNYLFNNARCGVFNLRDDLRYFVFGVAAALRR</sequence>
<evidence type="ECO:0000259" key="1">
    <source>
        <dbReference type="Pfam" id="PF00535"/>
    </source>
</evidence>
<dbReference type="Proteomes" id="UP000831485">
    <property type="component" value="Chromosome"/>
</dbReference>
<dbReference type="Pfam" id="PF00535">
    <property type="entry name" value="Glycos_transf_2"/>
    <property type="match status" value="1"/>
</dbReference>
<organism evidence="2 4">
    <name type="scientific">Geomonas paludis</name>
    <dbReference type="NCBI Taxonomy" id="2740185"/>
    <lineage>
        <taxon>Bacteria</taxon>
        <taxon>Pseudomonadati</taxon>
        <taxon>Thermodesulfobacteriota</taxon>
        <taxon>Desulfuromonadia</taxon>
        <taxon>Geobacterales</taxon>
        <taxon>Geobacteraceae</taxon>
        <taxon>Geomonas</taxon>
    </lineage>
</organism>
<dbReference type="GO" id="GO:0016758">
    <property type="term" value="F:hexosyltransferase activity"/>
    <property type="evidence" value="ECO:0007669"/>
    <property type="project" value="UniProtKB-ARBA"/>
</dbReference>
<dbReference type="EMBL" id="CP096574">
    <property type="protein sequence ID" value="UPU34381.1"/>
    <property type="molecule type" value="Genomic_DNA"/>
</dbReference>
<dbReference type="PANTHER" id="PTHR22916:SF3">
    <property type="entry name" value="UDP-GLCNAC:BETAGAL BETA-1,3-N-ACETYLGLUCOSAMINYLTRANSFERASE-LIKE PROTEIN 1"/>
    <property type="match status" value="1"/>
</dbReference>
<protein>
    <submittedName>
        <fullName evidence="3">Glycosyltransferase</fullName>
        <ecNumber evidence="3">2.4.-.-</ecNumber>
    </submittedName>
</protein>
<accession>A0A6V8MW06</accession>
<reference evidence="3" key="3">
    <citation type="submission" date="2022-04" db="EMBL/GenBank/DDBJ databases">
        <authorList>
            <person name="Liu G."/>
        </authorList>
    </citation>
    <scope>NUCLEOTIDE SEQUENCE</scope>
    <source>
        <strain evidence="3">RG22</strain>
    </source>
</reference>
<dbReference type="RefSeq" id="WP_183347350.1">
    <property type="nucleotide sequence ID" value="NZ_BLXY01000003.1"/>
</dbReference>
<reference evidence="4" key="1">
    <citation type="submission" date="2020-06" db="EMBL/GenBank/DDBJ databases">
        <title>Draft genomic sequecing of Geomonas sp. Red736.</title>
        <authorList>
            <person name="Itoh H."/>
            <person name="Xu Z.X."/>
            <person name="Ushijima N."/>
            <person name="Masuda Y."/>
            <person name="Shiratori Y."/>
            <person name="Senoo K."/>
        </authorList>
    </citation>
    <scope>NUCLEOTIDE SEQUENCE [LARGE SCALE GENOMIC DNA]</scope>
    <source>
        <strain evidence="4">Red736</strain>
    </source>
</reference>
<dbReference type="AlphaFoldDB" id="A0A6V8MW06"/>
<feature type="domain" description="Glycosyltransferase 2-like" evidence="1">
    <location>
        <begin position="4"/>
        <end position="136"/>
    </location>
</feature>
<reference evidence="2" key="2">
    <citation type="journal article" date="2021" name="Int. J. Syst. Evol. Microbiol.">
        <title>Geomonas silvestris sp. nov., Geomonas paludis sp. nov. and Geomonas limicola sp. nov., isolated from terrestrial environments, and emended description of the genus Geomonas.</title>
        <authorList>
            <person name="Itoh H."/>
            <person name="Xu Z."/>
            <person name="Masuda Y."/>
            <person name="Ushijima N."/>
            <person name="Hayakawa C."/>
            <person name="Shiratori Y."/>
            <person name="Senoo K."/>
        </authorList>
    </citation>
    <scope>NUCLEOTIDE SEQUENCE</scope>
    <source>
        <strain evidence="2">Red736</strain>
    </source>
</reference>
<dbReference type="EMBL" id="BLXY01000003">
    <property type="protein sequence ID" value="GFO64366.1"/>
    <property type="molecule type" value="Genomic_DNA"/>
</dbReference>
<evidence type="ECO:0000313" key="4">
    <source>
        <dbReference type="Proteomes" id="UP000568888"/>
    </source>
</evidence>
<proteinExistence type="predicted"/>
<dbReference type="Gene3D" id="3.90.550.10">
    <property type="entry name" value="Spore Coat Polysaccharide Biosynthesis Protein SpsA, Chain A"/>
    <property type="match status" value="1"/>
</dbReference>
<evidence type="ECO:0000313" key="3">
    <source>
        <dbReference type="EMBL" id="UPU34381.1"/>
    </source>
</evidence>
<evidence type="ECO:0000313" key="2">
    <source>
        <dbReference type="EMBL" id="GFO64366.1"/>
    </source>
</evidence>
<keyword evidence="3" id="KW-0808">Transferase</keyword>
<dbReference type="PANTHER" id="PTHR22916">
    <property type="entry name" value="GLYCOSYLTRANSFERASE"/>
    <property type="match status" value="1"/>
</dbReference>
<keyword evidence="5" id="KW-1185">Reference proteome</keyword>
<dbReference type="Proteomes" id="UP000568888">
    <property type="component" value="Unassembled WGS sequence"/>
</dbReference>
<dbReference type="SUPFAM" id="SSF53448">
    <property type="entry name" value="Nucleotide-diphospho-sugar transferases"/>
    <property type="match status" value="1"/>
</dbReference>
<evidence type="ECO:0000313" key="5">
    <source>
        <dbReference type="Proteomes" id="UP000831485"/>
    </source>
</evidence>